<dbReference type="AlphaFoldDB" id="A0A8C3G6D2"/>
<reference evidence="4" key="1">
    <citation type="submission" date="2025-08" db="UniProtKB">
        <authorList>
            <consortium name="Ensembl"/>
        </authorList>
    </citation>
    <scope>IDENTIFICATION</scope>
</reference>
<proteinExistence type="inferred from homology"/>
<sequence>AWWWCCPSPAAGTSPAACRGGGRCWSWSKQKLQNISDHEDMDRFLFFKRTVGFSLNTFESLKHPGWFISTSDQDQDESMEMCRVDDARRLISFKMI</sequence>
<evidence type="ECO:0000256" key="1">
    <source>
        <dbReference type="ARBA" id="ARBA00004613"/>
    </source>
</evidence>
<comment type="subcellular location">
    <subcellularLocation>
        <location evidence="1">Secreted</location>
    </subcellularLocation>
</comment>
<dbReference type="SUPFAM" id="SSF50353">
    <property type="entry name" value="Cytokine"/>
    <property type="match status" value="1"/>
</dbReference>
<dbReference type="GO" id="GO:0006954">
    <property type="term" value="P:inflammatory response"/>
    <property type="evidence" value="ECO:0007669"/>
    <property type="project" value="InterPro"/>
</dbReference>
<organism evidence="4 5">
    <name type="scientific">Cyclopterus lumpus</name>
    <name type="common">Lumpsucker</name>
    <dbReference type="NCBI Taxonomy" id="8103"/>
    <lineage>
        <taxon>Eukaryota</taxon>
        <taxon>Metazoa</taxon>
        <taxon>Chordata</taxon>
        <taxon>Craniata</taxon>
        <taxon>Vertebrata</taxon>
        <taxon>Euteleostomi</taxon>
        <taxon>Actinopterygii</taxon>
        <taxon>Neopterygii</taxon>
        <taxon>Teleostei</taxon>
        <taxon>Neoteleostei</taxon>
        <taxon>Acanthomorphata</taxon>
        <taxon>Eupercaria</taxon>
        <taxon>Perciformes</taxon>
        <taxon>Cottioidei</taxon>
        <taxon>Cottales</taxon>
        <taxon>Cyclopteridae</taxon>
        <taxon>Cyclopterus</taxon>
    </lineage>
</organism>
<name>A0A8C3G6D2_CYCLU</name>
<dbReference type="InterPro" id="IPR008996">
    <property type="entry name" value="IL1/FGF"/>
</dbReference>
<evidence type="ECO:0000256" key="2">
    <source>
        <dbReference type="ARBA" id="ARBA00010448"/>
    </source>
</evidence>
<dbReference type="GO" id="GO:0006955">
    <property type="term" value="P:immune response"/>
    <property type="evidence" value="ECO:0007669"/>
    <property type="project" value="InterPro"/>
</dbReference>
<evidence type="ECO:0000313" key="4">
    <source>
        <dbReference type="Ensembl" id="ENSCLMP00005037570.1"/>
    </source>
</evidence>
<dbReference type="InterPro" id="IPR000975">
    <property type="entry name" value="IL-1_fam"/>
</dbReference>
<dbReference type="GO" id="GO:0005615">
    <property type="term" value="C:extracellular space"/>
    <property type="evidence" value="ECO:0007669"/>
    <property type="project" value="InterPro"/>
</dbReference>
<comment type="similarity">
    <text evidence="2">Belongs to the IL-1 family.</text>
</comment>
<evidence type="ECO:0000313" key="5">
    <source>
        <dbReference type="Proteomes" id="UP000694565"/>
    </source>
</evidence>
<dbReference type="Proteomes" id="UP000694565">
    <property type="component" value="Unplaced"/>
</dbReference>
<reference evidence="4" key="2">
    <citation type="submission" date="2025-09" db="UniProtKB">
        <authorList>
            <consortium name="Ensembl"/>
        </authorList>
    </citation>
    <scope>IDENTIFICATION</scope>
</reference>
<protein>
    <recommendedName>
        <fullName evidence="6">Interleukin-1 beta</fullName>
    </recommendedName>
</protein>
<dbReference type="Gene3D" id="2.80.10.50">
    <property type="match status" value="1"/>
</dbReference>
<keyword evidence="3" id="KW-0964">Secreted</keyword>
<dbReference type="Ensembl" id="ENSCLMT00005039035.1">
    <property type="protein sequence ID" value="ENSCLMP00005037570.1"/>
    <property type="gene ID" value="ENSCLMG00005017862.1"/>
</dbReference>
<accession>A0A8C3G6D2</accession>
<evidence type="ECO:0008006" key="6">
    <source>
        <dbReference type="Google" id="ProtNLM"/>
    </source>
</evidence>
<evidence type="ECO:0000256" key="3">
    <source>
        <dbReference type="ARBA" id="ARBA00022525"/>
    </source>
</evidence>
<dbReference type="GO" id="GO:0005125">
    <property type="term" value="F:cytokine activity"/>
    <property type="evidence" value="ECO:0007669"/>
    <property type="project" value="InterPro"/>
</dbReference>
<keyword evidence="5" id="KW-1185">Reference proteome</keyword>
<dbReference type="GeneTree" id="ENSGT00940000170783"/>
<dbReference type="Pfam" id="PF00340">
    <property type="entry name" value="IL1"/>
    <property type="match status" value="1"/>
</dbReference>